<dbReference type="InterPro" id="IPR014718">
    <property type="entry name" value="GH-type_carb-bd"/>
</dbReference>
<dbReference type="CDD" id="cd09024">
    <property type="entry name" value="Aldose_epim_lacX"/>
    <property type="match status" value="1"/>
</dbReference>
<dbReference type="RefSeq" id="WP_219964772.1">
    <property type="nucleotide sequence ID" value="NZ_JAGFNZ010000002.1"/>
</dbReference>
<dbReference type="Gene3D" id="2.70.98.10">
    <property type="match status" value="1"/>
</dbReference>
<name>A0ABS7DM30_9FIRM</name>
<accession>A0ABS7DM30</accession>
<sequence>MDYVISNDCLNVVISSIGGEIMSVQGTDGTEYMWQGDGAYWKKRAPHLFPFCGRLTDGQCTMEGEVCKMDTHGFFRWTEMELADNTGDTLTLRMKTDDTTRPQYPREWAAELRYTLDGSTLKIDFSVKNNDTRTMYFGYGGHPGFHVPLKKGLRFEDYCLEFAEECQPLSIGMSDACFLQGEDAPLPLAQGRKLPLRHTLFDRDAIFLRNAARKITLRSELDDHSVTVDFPEFPFVGIWHSPKSDAPFVCVEPWTSLPSRQDVVEALEEKSDMIRLTPGEVYRNCWSITYR</sequence>
<dbReference type="Proteomes" id="UP000719942">
    <property type="component" value="Unassembled WGS sequence"/>
</dbReference>
<reference evidence="1 2" key="1">
    <citation type="submission" date="2021-03" db="EMBL/GenBank/DDBJ databases">
        <title>Caproiciproducens sp. nov. isolated from feces of cow.</title>
        <authorList>
            <person name="Choi J.-Y."/>
        </authorList>
    </citation>
    <scope>NUCLEOTIDE SEQUENCE [LARGE SCALE GENOMIC DNA]</scope>
    <source>
        <strain evidence="1 2">AGMB10547</strain>
    </source>
</reference>
<dbReference type="InterPro" id="IPR037481">
    <property type="entry name" value="LacX"/>
</dbReference>
<keyword evidence="2" id="KW-1185">Reference proteome</keyword>
<organism evidence="1 2">
    <name type="scientific">Caproiciproducens faecalis</name>
    <dbReference type="NCBI Taxonomy" id="2820301"/>
    <lineage>
        <taxon>Bacteria</taxon>
        <taxon>Bacillati</taxon>
        <taxon>Bacillota</taxon>
        <taxon>Clostridia</taxon>
        <taxon>Eubacteriales</taxon>
        <taxon>Acutalibacteraceae</taxon>
        <taxon>Caproiciproducens</taxon>
    </lineage>
</organism>
<evidence type="ECO:0000313" key="1">
    <source>
        <dbReference type="EMBL" id="MBW7572365.1"/>
    </source>
</evidence>
<protein>
    <submittedName>
        <fullName evidence="1">Aldose 1-epimerase family protein</fullName>
    </submittedName>
</protein>
<dbReference type="SUPFAM" id="SSF74650">
    <property type="entry name" value="Galactose mutarotase-like"/>
    <property type="match status" value="1"/>
</dbReference>
<dbReference type="Pfam" id="PF01263">
    <property type="entry name" value="Aldose_epim"/>
    <property type="match status" value="1"/>
</dbReference>
<proteinExistence type="predicted"/>
<dbReference type="InterPro" id="IPR008183">
    <property type="entry name" value="Aldose_1/G6P_1-epimerase"/>
</dbReference>
<evidence type="ECO:0000313" key="2">
    <source>
        <dbReference type="Proteomes" id="UP000719942"/>
    </source>
</evidence>
<comment type="caution">
    <text evidence="1">The sequence shown here is derived from an EMBL/GenBank/DDBJ whole genome shotgun (WGS) entry which is preliminary data.</text>
</comment>
<dbReference type="EMBL" id="JAGFNZ010000002">
    <property type="protein sequence ID" value="MBW7572365.1"/>
    <property type="molecule type" value="Genomic_DNA"/>
</dbReference>
<dbReference type="InterPro" id="IPR011013">
    <property type="entry name" value="Gal_mutarotase_sf_dom"/>
</dbReference>
<gene>
    <name evidence="1" type="ORF">J5W02_06015</name>
</gene>